<feature type="domain" description="ABC transporter" evidence="6">
    <location>
        <begin position="31"/>
        <end position="253"/>
    </location>
</feature>
<dbReference type="InterPro" id="IPR003593">
    <property type="entry name" value="AAA+_ATPase"/>
</dbReference>
<dbReference type="EMBL" id="SDKK01000005">
    <property type="protein sequence ID" value="TYC60135.1"/>
    <property type="molecule type" value="Genomic_DNA"/>
</dbReference>
<dbReference type="InterPro" id="IPR003439">
    <property type="entry name" value="ABC_transporter-like_ATP-bd"/>
</dbReference>
<dbReference type="CDD" id="cd03220">
    <property type="entry name" value="ABC_KpsT_Wzt"/>
    <property type="match status" value="1"/>
</dbReference>
<gene>
    <name evidence="7" type="ORF">ETQ85_06400</name>
</gene>
<keyword evidence="4" id="KW-0547">Nucleotide-binding</keyword>
<dbReference type="GO" id="GO:0140359">
    <property type="term" value="F:ABC-type transporter activity"/>
    <property type="evidence" value="ECO:0007669"/>
    <property type="project" value="InterPro"/>
</dbReference>
<dbReference type="InterPro" id="IPR027417">
    <property type="entry name" value="P-loop_NTPase"/>
</dbReference>
<dbReference type="RefSeq" id="WP_148578224.1">
    <property type="nucleotide sequence ID" value="NZ_SDKK01000005.1"/>
</dbReference>
<sequence length="399" mass="43481">MSGNPVEAPLISLSGIGKSYPIANSAAGRIRTLYSLLRRQPFAERYDALTDISLEVRRGESLGLIGMNGAGKSTLLKIIAGVVKPTAGALQLRGRISALLELGAGFHPEYTGRQNVFLATALMGLSERETRERLDDILAFADIGEHVDQPIKHYSSGMIVRLGFAVATTVSPDILITDEVLAVGDESFQRKCIAWMENYLSSGGTLLLCAHSMFHIQKLCQKAAWIHDGRLQAYGDSHRVTREYLAWHDSKSTPKAQDHAMAISSGTYALLSMSLNGFPSQEGVTVPVGASLRIGGRVFSPDGRVPTALVGFVRKDGMPIYGVSSEMDGHVLARVGAQEYEFEFEVPELSLLPGEYRVKGHALDPEGYRLFDELIGELTVIGESRELGVCRLPHRWNAI</sequence>
<evidence type="ECO:0000256" key="5">
    <source>
        <dbReference type="ARBA" id="ARBA00022840"/>
    </source>
</evidence>
<dbReference type="OrthoDB" id="9778870at2"/>
<protein>
    <submittedName>
        <fullName evidence="7">ABC transporter ATP-binding protein</fullName>
    </submittedName>
</protein>
<dbReference type="PANTHER" id="PTHR46743">
    <property type="entry name" value="TEICHOIC ACIDS EXPORT ATP-BINDING PROTEIN TAGH"/>
    <property type="match status" value="1"/>
</dbReference>
<dbReference type="AlphaFoldDB" id="A0A6C2D3B6"/>
<dbReference type="Gene3D" id="3.40.50.300">
    <property type="entry name" value="P-loop containing nucleotide triphosphate hydrolases"/>
    <property type="match status" value="1"/>
</dbReference>
<dbReference type="GO" id="GO:0005524">
    <property type="term" value="F:ATP binding"/>
    <property type="evidence" value="ECO:0007669"/>
    <property type="project" value="UniProtKB-KW"/>
</dbReference>
<dbReference type="InterPro" id="IPR017871">
    <property type="entry name" value="ABC_transporter-like_CS"/>
</dbReference>
<comment type="caution">
    <text evidence="7">The sequence shown here is derived from an EMBL/GenBank/DDBJ whole genome shotgun (WGS) entry which is preliminary data.</text>
</comment>
<keyword evidence="5 7" id="KW-0067">ATP-binding</keyword>
<evidence type="ECO:0000256" key="1">
    <source>
        <dbReference type="ARBA" id="ARBA00005417"/>
    </source>
</evidence>
<keyword evidence="3" id="KW-0472">Membrane</keyword>
<dbReference type="GO" id="GO:0016887">
    <property type="term" value="F:ATP hydrolysis activity"/>
    <property type="evidence" value="ECO:0007669"/>
    <property type="project" value="InterPro"/>
</dbReference>
<proteinExistence type="inferred from homology"/>
<dbReference type="GO" id="GO:0016020">
    <property type="term" value="C:membrane"/>
    <property type="evidence" value="ECO:0007669"/>
    <property type="project" value="InterPro"/>
</dbReference>
<evidence type="ECO:0000259" key="6">
    <source>
        <dbReference type="PROSITE" id="PS50893"/>
    </source>
</evidence>
<dbReference type="PROSITE" id="PS50893">
    <property type="entry name" value="ABC_TRANSPORTER_2"/>
    <property type="match status" value="1"/>
</dbReference>
<evidence type="ECO:0000256" key="2">
    <source>
        <dbReference type="ARBA" id="ARBA00022448"/>
    </source>
</evidence>
<evidence type="ECO:0000256" key="3">
    <source>
        <dbReference type="ARBA" id="ARBA00022475"/>
    </source>
</evidence>
<dbReference type="CDD" id="cd10147">
    <property type="entry name" value="Wzt_C-like"/>
    <property type="match status" value="1"/>
</dbReference>
<keyword evidence="2" id="KW-0813">Transport</keyword>
<name>A0A6C2D3B6_9RHOO</name>
<evidence type="ECO:0000256" key="4">
    <source>
        <dbReference type="ARBA" id="ARBA00022741"/>
    </source>
</evidence>
<accession>A0A6C2D3B6</accession>
<comment type="similarity">
    <text evidence="1">Belongs to the ABC transporter superfamily.</text>
</comment>
<organism evidence="7 8">
    <name type="scientific">Zoogloea oleivorans</name>
    <dbReference type="NCBI Taxonomy" id="1552750"/>
    <lineage>
        <taxon>Bacteria</taxon>
        <taxon>Pseudomonadati</taxon>
        <taxon>Pseudomonadota</taxon>
        <taxon>Betaproteobacteria</taxon>
        <taxon>Rhodocyclales</taxon>
        <taxon>Zoogloeaceae</taxon>
        <taxon>Zoogloea</taxon>
    </lineage>
</organism>
<dbReference type="SMART" id="SM00382">
    <property type="entry name" value="AAA"/>
    <property type="match status" value="1"/>
</dbReference>
<dbReference type="InterPro" id="IPR029439">
    <property type="entry name" value="Wzt_C"/>
</dbReference>
<keyword evidence="8" id="KW-1185">Reference proteome</keyword>
<evidence type="ECO:0000313" key="7">
    <source>
        <dbReference type="EMBL" id="TYC60135.1"/>
    </source>
</evidence>
<evidence type="ECO:0000313" key="8">
    <source>
        <dbReference type="Proteomes" id="UP000389128"/>
    </source>
</evidence>
<dbReference type="PANTHER" id="PTHR46743:SF2">
    <property type="entry name" value="TEICHOIC ACIDS EXPORT ATP-BINDING PROTEIN TAGH"/>
    <property type="match status" value="1"/>
</dbReference>
<reference evidence="7 8" key="1">
    <citation type="submission" date="2019-01" db="EMBL/GenBank/DDBJ databases">
        <title>Zoogloea oleivorans genome sequencing and assembly.</title>
        <authorList>
            <person name="Tancsics A."/>
            <person name="Farkas M."/>
            <person name="Kriszt B."/>
            <person name="Maroti G."/>
            <person name="Horvath B."/>
        </authorList>
    </citation>
    <scope>NUCLEOTIDE SEQUENCE [LARGE SCALE GENOMIC DNA]</scope>
    <source>
        <strain evidence="7 8">Buc</strain>
    </source>
</reference>
<dbReference type="PROSITE" id="PS00211">
    <property type="entry name" value="ABC_TRANSPORTER_1"/>
    <property type="match status" value="1"/>
</dbReference>
<keyword evidence="3" id="KW-1003">Cell membrane</keyword>
<dbReference type="InterPro" id="IPR050683">
    <property type="entry name" value="Bact_Polysacc_Export_ATP-bd"/>
</dbReference>
<dbReference type="SUPFAM" id="SSF52540">
    <property type="entry name" value="P-loop containing nucleoside triphosphate hydrolases"/>
    <property type="match status" value="1"/>
</dbReference>
<dbReference type="Pfam" id="PF00005">
    <property type="entry name" value="ABC_tran"/>
    <property type="match status" value="1"/>
</dbReference>
<dbReference type="InterPro" id="IPR015860">
    <property type="entry name" value="ABC_transpr_TagH-like"/>
</dbReference>
<dbReference type="Proteomes" id="UP000389128">
    <property type="component" value="Unassembled WGS sequence"/>
</dbReference>